<dbReference type="RefSeq" id="XP_009175947.1">
    <property type="nucleotide sequence ID" value="XM_009177683.1"/>
</dbReference>
<accession>A0A074ZYQ2</accession>
<protein>
    <submittedName>
        <fullName evidence="1">Uncharacterized protein</fullName>
    </submittedName>
</protein>
<reference evidence="1 2" key="1">
    <citation type="submission" date="2013-11" db="EMBL/GenBank/DDBJ databases">
        <title>Opisthorchis viverrini - life in the bile duct.</title>
        <authorList>
            <person name="Young N.D."/>
            <person name="Nagarajan N."/>
            <person name="Lin S.J."/>
            <person name="Korhonen P.K."/>
            <person name="Jex A.R."/>
            <person name="Hall R.S."/>
            <person name="Safavi-Hemami H."/>
            <person name="Kaewkong W."/>
            <person name="Bertrand D."/>
            <person name="Gao S."/>
            <person name="Seet Q."/>
            <person name="Wongkham S."/>
            <person name="Teh B.T."/>
            <person name="Wongkham C."/>
            <person name="Intapan P.M."/>
            <person name="Maleewong W."/>
            <person name="Yang X."/>
            <person name="Hu M."/>
            <person name="Wang Z."/>
            <person name="Hofmann A."/>
            <person name="Sternberg P.W."/>
            <person name="Tan P."/>
            <person name="Wang J."/>
            <person name="Gasser R.B."/>
        </authorList>
    </citation>
    <scope>NUCLEOTIDE SEQUENCE [LARGE SCALE GENOMIC DNA]</scope>
</reference>
<dbReference type="CTD" id="20325285"/>
<dbReference type="Proteomes" id="UP000054324">
    <property type="component" value="Unassembled WGS sequence"/>
</dbReference>
<organism evidence="1 2">
    <name type="scientific">Opisthorchis viverrini</name>
    <name type="common">Southeast Asian liver fluke</name>
    <dbReference type="NCBI Taxonomy" id="6198"/>
    <lineage>
        <taxon>Eukaryota</taxon>
        <taxon>Metazoa</taxon>
        <taxon>Spiralia</taxon>
        <taxon>Lophotrochozoa</taxon>
        <taxon>Platyhelminthes</taxon>
        <taxon>Trematoda</taxon>
        <taxon>Digenea</taxon>
        <taxon>Opisthorchiida</taxon>
        <taxon>Opisthorchiata</taxon>
        <taxon>Opisthorchiidae</taxon>
        <taxon>Opisthorchis</taxon>
    </lineage>
</organism>
<dbReference type="EMBL" id="KL597069">
    <property type="protein sequence ID" value="KER20309.1"/>
    <property type="molecule type" value="Genomic_DNA"/>
</dbReference>
<evidence type="ECO:0000313" key="2">
    <source>
        <dbReference type="Proteomes" id="UP000054324"/>
    </source>
</evidence>
<dbReference type="AlphaFoldDB" id="A0A074ZYQ2"/>
<evidence type="ECO:0000313" key="1">
    <source>
        <dbReference type="EMBL" id="KER20309.1"/>
    </source>
</evidence>
<gene>
    <name evidence="1" type="ORF">T265_11117</name>
</gene>
<keyword evidence="2" id="KW-1185">Reference proteome</keyword>
<proteinExistence type="predicted"/>
<dbReference type="GeneID" id="20325285"/>
<dbReference type="KEGG" id="ovi:T265_11117"/>
<sequence length="90" mass="10386">MAKNSVFVARQNADNPESKELLFSKSPQINPQADQIWLRKFDQVWCTSVVKTRKIGTNNTQITGMKSSRIVAKLWSEPGKNHVYFTFKNR</sequence>
<name>A0A074ZYQ2_OPIVI</name>